<evidence type="ECO:0000313" key="3">
    <source>
        <dbReference type="Proteomes" id="UP000832097"/>
    </source>
</evidence>
<dbReference type="InterPro" id="IPR037185">
    <property type="entry name" value="EmrE-like"/>
</dbReference>
<dbReference type="Proteomes" id="UP000832097">
    <property type="component" value="Chromosome"/>
</dbReference>
<name>A0ABY4C2Q2_9MICO</name>
<dbReference type="EMBL" id="CP094528">
    <property type="protein sequence ID" value="UOE45675.1"/>
    <property type="molecule type" value="Genomic_DNA"/>
</dbReference>
<proteinExistence type="predicted"/>
<dbReference type="PANTHER" id="PTHR22911">
    <property type="entry name" value="ACYL-MALONYL CONDENSING ENZYME-RELATED"/>
    <property type="match status" value="1"/>
</dbReference>
<feature type="transmembrane region" description="Helical" evidence="1">
    <location>
        <begin position="57"/>
        <end position="79"/>
    </location>
</feature>
<dbReference type="Gene3D" id="1.10.3730.20">
    <property type="match status" value="1"/>
</dbReference>
<evidence type="ECO:0000313" key="2">
    <source>
        <dbReference type="EMBL" id="UOE45675.1"/>
    </source>
</evidence>
<accession>A0ABY4C2Q2</accession>
<organism evidence="2 3">
    <name type="scientific">Agromyces larvae</name>
    <dbReference type="NCBI Taxonomy" id="2929802"/>
    <lineage>
        <taxon>Bacteria</taxon>
        <taxon>Bacillati</taxon>
        <taxon>Actinomycetota</taxon>
        <taxon>Actinomycetes</taxon>
        <taxon>Micrococcales</taxon>
        <taxon>Microbacteriaceae</taxon>
        <taxon>Agromyces</taxon>
    </lineage>
</organism>
<gene>
    <name evidence="2" type="ORF">MTO99_07980</name>
</gene>
<evidence type="ECO:0000256" key="1">
    <source>
        <dbReference type="SAM" id="Phobius"/>
    </source>
</evidence>
<dbReference type="SUPFAM" id="SSF103481">
    <property type="entry name" value="Multidrug resistance efflux transporter EmrE"/>
    <property type="match status" value="1"/>
</dbReference>
<feature type="transmembrane region" description="Helical" evidence="1">
    <location>
        <begin position="6"/>
        <end position="26"/>
    </location>
</feature>
<protein>
    <submittedName>
        <fullName evidence="2">EamA family transporter</fullName>
    </submittedName>
</protein>
<keyword evidence="1" id="KW-0472">Membrane</keyword>
<sequence length="100" mass="9833">MTGAVAASVISAINPAMIALGAALVLRERLSGLQGAGIALAFVGVTVVLTGDDLTAVVANGFGAGDLLVVASVIAWTVYSLISRRLRTPPVTAAASTPSG</sequence>
<reference evidence="2 3" key="1">
    <citation type="submission" date="2022-03" db="EMBL/GenBank/DDBJ databases">
        <title>Mucilaginibacter sp. isolated from the gut of Protaetia brevitarsis seulensis larvae.</title>
        <authorList>
            <person name="Won M."/>
            <person name="Kim S.-J."/>
            <person name="Kwon S.-W."/>
        </authorList>
    </citation>
    <scope>NUCLEOTIDE SEQUENCE [LARGE SCALE GENOMIC DNA]</scope>
    <source>
        <strain evidence="2 3">CFWR-12</strain>
    </source>
</reference>
<keyword evidence="3" id="KW-1185">Reference proteome</keyword>
<keyword evidence="1" id="KW-1133">Transmembrane helix</keyword>
<keyword evidence="1" id="KW-0812">Transmembrane</keyword>
<feature type="transmembrane region" description="Helical" evidence="1">
    <location>
        <begin position="33"/>
        <end position="51"/>
    </location>
</feature>